<organism evidence="2 3">
    <name type="scientific">Natrinema salsiterrestre</name>
    <dbReference type="NCBI Taxonomy" id="2950540"/>
    <lineage>
        <taxon>Archaea</taxon>
        <taxon>Methanobacteriati</taxon>
        <taxon>Methanobacteriota</taxon>
        <taxon>Stenosarchaea group</taxon>
        <taxon>Halobacteria</taxon>
        <taxon>Halobacteriales</taxon>
        <taxon>Natrialbaceae</taxon>
        <taxon>Natrinema</taxon>
    </lineage>
</organism>
<name>A0A9Q4L2F1_9EURY</name>
<accession>A0A9Q4L2F1</accession>
<proteinExistence type="predicted"/>
<dbReference type="EMBL" id="JAMQOT010000001">
    <property type="protein sequence ID" value="MDF9744710.1"/>
    <property type="molecule type" value="Genomic_DNA"/>
</dbReference>
<dbReference type="Proteomes" id="UP001154061">
    <property type="component" value="Unassembled WGS sequence"/>
</dbReference>
<reference evidence="2" key="1">
    <citation type="submission" date="2022-06" db="EMBL/GenBank/DDBJ databases">
        <title>Natrinema sp. a new haloarchaeum isolate from saline soil.</title>
        <authorList>
            <person name="Strakova D."/>
            <person name="Galisteo C."/>
            <person name="Sanchez-Porro C."/>
            <person name="Ventosa A."/>
        </authorList>
    </citation>
    <scope>NUCLEOTIDE SEQUENCE</scope>
    <source>
        <strain evidence="2">S1CR25-10</strain>
    </source>
</reference>
<dbReference type="InterPro" id="IPR058957">
    <property type="entry name" value="Peptidase_inhib_put_dom"/>
</dbReference>
<dbReference type="AlphaFoldDB" id="A0A9Q4L2F1"/>
<dbReference type="Pfam" id="PF26036">
    <property type="entry name" value="Peptidase_inhib_put"/>
    <property type="match status" value="1"/>
</dbReference>
<gene>
    <name evidence="2" type="ORF">NDI89_03840</name>
</gene>
<protein>
    <recommendedName>
        <fullName evidence="1">Putative peptidase inhibitor domain-containing protein</fullName>
    </recommendedName>
</protein>
<evidence type="ECO:0000259" key="1">
    <source>
        <dbReference type="Pfam" id="PF26036"/>
    </source>
</evidence>
<sequence length="98" mass="10820">MPEYVDPAVEQLRESTAETPVTLLIGAAEDRSELERALSRFDVTIDSTIGRTALRVQTAEAVVDDLCELDAVSSIEVDHDDVEVLHEGNANSRQRVIR</sequence>
<comment type="caution">
    <text evidence="2">The sequence shown here is derived from an EMBL/GenBank/DDBJ whole genome shotgun (WGS) entry which is preliminary data.</text>
</comment>
<evidence type="ECO:0000313" key="2">
    <source>
        <dbReference type="EMBL" id="MDF9744710.1"/>
    </source>
</evidence>
<keyword evidence="3" id="KW-1185">Reference proteome</keyword>
<evidence type="ECO:0000313" key="3">
    <source>
        <dbReference type="Proteomes" id="UP001154061"/>
    </source>
</evidence>
<feature type="domain" description="Putative peptidase inhibitor" evidence="1">
    <location>
        <begin position="3"/>
        <end position="80"/>
    </location>
</feature>
<dbReference type="RefSeq" id="WP_277520192.1">
    <property type="nucleotide sequence ID" value="NZ_JAMQOT010000001.1"/>
</dbReference>